<dbReference type="Proteomes" id="UP000091857">
    <property type="component" value="Chromosome 9"/>
</dbReference>
<proteinExistence type="predicted"/>
<accession>A0ACB7H774</accession>
<organism evidence="1 2">
    <name type="scientific">Manihot esculenta</name>
    <name type="common">Cassava</name>
    <name type="synonym">Jatropha manihot</name>
    <dbReference type="NCBI Taxonomy" id="3983"/>
    <lineage>
        <taxon>Eukaryota</taxon>
        <taxon>Viridiplantae</taxon>
        <taxon>Streptophyta</taxon>
        <taxon>Embryophyta</taxon>
        <taxon>Tracheophyta</taxon>
        <taxon>Spermatophyta</taxon>
        <taxon>Magnoliopsida</taxon>
        <taxon>eudicotyledons</taxon>
        <taxon>Gunneridae</taxon>
        <taxon>Pentapetalae</taxon>
        <taxon>rosids</taxon>
        <taxon>fabids</taxon>
        <taxon>Malpighiales</taxon>
        <taxon>Euphorbiaceae</taxon>
        <taxon>Crotonoideae</taxon>
        <taxon>Manihoteae</taxon>
        <taxon>Manihot</taxon>
    </lineage>
</organism>
<evidence type="ECO:0000313" key="2">
    <source>
        <dbReference type="Proteomes" id="UP000091857"/>
    </source>
</evidence>
<evidence type="ECO:0000313" key="1">
    <source>
        <dbReference type="EMBL" id="KAG8648325.1"/>
    </source>
</evidence>
<dbReference type="EMBL" id="CM004395">
    <property type="protein sequence ID" value="KAG8648325.1"/>
    <property type="molecule type" value="Genomic_DNA"/>
</dbReference>
<reference evidence="2" key="1">
    <citation type="journal article" date="2016" name="Nat. Biotechnol.">
        <title>Sequencing wild and cultivated cassava and related species reveals extensive interspecific hybridization and genetic diversity.</title>
        <authorList>
            <person name="Bredeson J.V."/>
            <person name="Lyons J.B."/>
            <person name="Prochnik S.E."/>
            <person name="Wu G.A."/>
            <person name="Ha C.M."/>
            <person name="Edsinger-Gonzales E."/>
            <person name="Grimwood J."/>
            <person name="Schmutz J."/>
            <person name="Rabbi I.Y."/>
            <person name="Egesi C."/>
            <person name="Nauluvula P."/>
            <person name="Lebot V."/>
            <person name="Ndunguru J."/>
            <person name="Mkamilo G."/>
            <person name="Bart R.S."/>
            <person name="Setter T.L."/>
            <person name="Gleadow R.M."/>
            <person name="Kulakow P."/>
            <person name="Ferguson M.E."/>
            <person name="Rounsley S."/>
            <person name="Rokhsar D.S."/>
        </authorList>
    </citation>
    <scope>NUCLEOTIDE SEQUENCE [LARGE SCALE GENOMIC DNA]</scope>
    <source>
        <strain evidence="2">cv. AM560-2</strain>
    </source>
</reference>
<comment type="caution">
    <text evidence="1">The sequence shown here is derived from an EMBL/GenBank/DDBJ whole genome shotgun (WGS) entry which is preliminary data.</text>
</comment>
<protein>
    <submittedName>
        <fullName evidence="1">Uncharacterized protein</fullName>
    </submittedName>
</protein>
<name>A0ACB7H774_MANES</name>
<gene>
    <name evidence="1" type="ORF">MANES_09G178800v8</name>
</gene>
<keyword evidence="2" id="KW-1185">Reference proteome</keyword>
<sequence>MLQCIFLLSDSGEIMLEKQLTGHRVDRSICDWFWNQAISQGDSFKQQPVIASPTHYLFQILREGITFLACTQVEMPPLMAIEFLCRVADVLSDYLEGLNEDLIKDNFVIVYELLDEMIDNGFPLTTEPNILREMIAPPNIVSKMLSVVTGNSSNVSDTLPGATASCVPWRTTDIKYANNEVYVDLVEEMDAIINRVKKLKSIPIYVKPQLTSDAGTCRINLMVGIKNDPGKTIDSITVQFQLPPSILSADLTSNHGVVNILSNKMCTWSIDRIPKDRTPSLSGTMVLETGVERLHVFPIFQLGFRIQGVALSGLQIDKLELKVVPNRLYKGFRASTRGGLYEVRS</sequence>